<evidence type="ECO:0000313" key="2">
    <source>
        <dbReference type="Proteomes" id="UP000055024"/>
    </source>
</evidence>
<gene>
    <name evidence="1" type="ORF">T11_3731</name>
</gene>
<dbReference type="Proteomes" id="UP000055024">
    <property type="component" value="Unassembled WGS sequence"/>
</dbReference>
<dbReference type="PRINTS" id="PR01217">
    <property type="entry name" value="PRICHEXTENSN"/>
</dbReference>
<protein>
    <submittedName>
        <fullName evidence="1">Uncharacterized protein</fullName>
    </submittedName>
</protein>
<name>A0A0V1H3B9_9BILA</name>
<dbReference type="InterPro" id="IPR035231">
    <property type="entry name" value="DUF5346"/>
</dbReference>
<sequence>MFASVSTSTGHASDRHFFIQTVRFWVNSAILQHQEVANYIKSEAKLIHTLVRLSFSRLQALLAAASFPHTHSVAKWNLENFICPYVLHLFWWLYKRLSQVTDFQQFLGTVVRPIVSPYIRPIVRPIVRPIAAIVPTVRPVVIQPTVRPFFFQPGIFPRPFPRPFPPPIIPRPIVPPPIIRPFPPPLIPRPIPLPPPMPPPIPPPMPPPIPPPMPPPLIMPPIPPPLPPVIIRPIPPPPPPPIIVQPLPPPPPPMPPPVIVQPIPRPVPRIPFFPAAIRPVRVPGGPCPGGASLGIPCDPRRPWPQCPPQSYCFAVNTVDIGPYYCCPVWSTYGAPYRPWRPYYPFYPFMPYNWPPWIQARTRWGLPFWPYPRKVAKKLHPQISATKEYNIGNYTSPKYDIDHNIKAYYLSNS</sequence>
<dbReference type="OrthoDB" id="5862654at2759"/>
<dbReference type="Pfam" id="PF17281">
    <property type="entry name" value="DUF5346"/>
    <property type="match status" value="1"/>
</dbReference>
<dbReference type="AlphaFoldDB" id="A0A0V1H3B9"/>
<evidence type="ECO:0000313" key="1">
    <source>
        <dbReference type="EMBL" id="KRZ04815.1"/>
    </source>
</evidence>
<accession>A0A0V1H3B9</accession>
<keyword evidence="2" id="KW-1185">Reference proteome</keyword>
<proteinExistence type="predicted"/>
<organism evidence="1 2">
    <name type="scientific">Trichinella zimbabwensis</name>
    <dbReference type="NCBI Taxonomy" id="268475"/>
    <lineage>
        <taxon>Eukaryota</taxon>
        <taxon>Metazoa</taxon>
        <taxon>Ecdysozoa</taxon>
        <taxon>Nematoda</taxon>
        <taxon>Enoplea</taxon>
        <taxon>Dorylaimia</taxon>
        <taxon>Trichinellida</taxon>
        <taxon>Trichinellidae</taxon>
        <taxon>Trichinella</taxon>
    </lineage>
</organism>
<dbReference type="STRING" id="268475.A0A0V1H3B9"/>
<reference evidence="1 2" key="1">
    <citation type="submission" date="2015-01" db="EMBL/GenBank/DDBJ databases">
        <title>Evolution of Trichinella species and genotypes.</title>
        <authorList>
            <person name="Korhonen P.K."/>
            <person name="Edoardo P."/>
            <person name="Giuseppe L.R."/>
            <person name="Gasser R.B."/>
        </authorList>
    </citation>
    <scope>NUCLEOTIDE SEQUENCE [LARGE SCALE GENOMIC DNA]</scope>
    <source>
        <strain evidence="1">ISS1029</strain>
    </source>
</reference>
<comment type="caution">
    <text evidence="1">The sequence shown here is derived from an EMBL/GenBank/DDBJ whole genome shotgun (WGS) entry which is preliminary data.</text>
</comment>
<dbReference type="EMBL" id="JYDP01000154">
    <property type="protein sequence ID" value="KRZ04815.1"/>
    <property type="molecule type" value="Genomic_DNA"/>
</dbReference>